<dbReference type="Proteomes" id="UP001162992">
    <property type="component" value="Chromosome 5"/>
</dbReference>
<keyword evidence="2" id="KW-1185">Reference proteome</keyword>
<proteinExistence type="predicted"/>
<evidence type="ECO:0000313" key="1">
    <source>
        <dbReference type="EMBL" id="KAJ7557358.1"/>
    </source>
</evidence>
<dbReference type="EMBL" id="CM055096">
    <property type="protein sequence ID" value="KAJ7557358.1"/>
    <property type="molecule type" value="Genomic_DNA"/>
</dbReference>
<protein>
    <submittedName>
        <fullName evidence="1">Uncharacterized protein</fullName>
    </submittedName>
</protein>
<name>A0ACC2DT06_DIPCM</name>
<reference evidence="2" key="1">
    <citation type="journal article" date="2024" name="Proc. Natl. Acad. Sci. U.S.A.">
        <title>Extraordinary preservation of gene collinearity over three hundred million years revealed in homosporous lycophytes.</title>
        <authorList>
            <person name="Li C."/>
            <person name="Wickell D."/>
            <person name="Kuo L.Y."/>
            <person name="Chen X."/>
            <person name="Nie B."/>
            <person name="Liao X."/>
            <person name="Peng D."/>
            <person name="Ji J."/>
            <person name="Jenkins J."/>
            <person name="Williams M."/>
            <person name="Shu S."/>
            <person name="Plott C."/>
            <person name="Barry K."/>
            <person name="Rajasekar S."/>
            <person name="Grimwood J."/>
            <person name="Han X."/>
            <person name="Sun S."/>
            <person name="Hou Z."/>
            <person name="He W."/>
            <person name="Dai G."/>
            <person name="Sun C."/>
            <person name="Schmutz J."/>
            <person name="Leebens-Mack J.H."/>
            <person name="Li F.W."/>
            <person name="Wang L."/>
        </authorList>
    </citation>
    <scope>NUCLEOTIDE SEQUENCE [LARGE SCALE GENOMIC DNA]</scope>
    <source>
        <strain evidence="2">cv. PW_Plant_1</strain>
    </source>
</reference>
<evidence type="ECO:0000313" key="2">
    <source>
        <dbReference type="Proteomes" id="UP001162992"/>
    </source>
</evidence>
<sequence>MVTTRSTKSCQRVVESSVGGATDFENGIKVGNANGVVRSKKSCKKEDRADLQEGEQGKAAPLMMKSEGGSVVYNSVAGAPEKAEPSQTRNVKRLARNSKPSQNSGSGLIDDKKSLNLSNSHSDCDTMKSSSLQVHALASDECQIDHKLVPNSLDQSLESGRKTRLARRSNTESNVSDKDEGNLGEPQKAKPKHRKQRIKRADLVAEDSLSRFRRLVKHSFSRMKMEQNLIEAYSGEGWKGLSREKIRPEKELQRAEAQILKSKFAIREAIHDLCLKCLEGSIQDSAFDSEGQIPVDEIFCAKCSSPEEYPNNDIILCDGACNRAFHQYCLEPPLAAHDIPPDDEGWLCPVCDCKLDCLDLINDFMEEDFELETSWEQIFPEADPTTHPSSEAPGDWPSDDSEDDDFDPDQLDPRKAKTEDDDQLDSVGSSSCSTSSSDSSGSKEQSEPNSEDDDSNTSGDKRKPVCSAQRKREDITASDGDDHENDVVPEKRHRIEVNYKKLNDVSIF</sequence>
<accession>A0ACC2DT06</accession>
<gene>
    <name evidence="1" type="ORF">O6H91_05G123500</name>
</gene>
<organism evidence="1 2">
    <name type="scientific">Diphasiastrum complanatum</name>
    <name type="common">Issler's clubmoss</name>
    <name type="synonym">Lycopodium complanatum</name>
    <dbReference type="NCBI Taxonomy" id="34168"/>
    <lineage>
        <taxon>Eukaryota</taxon>
        <taxon>Viridiplantae</taxon>
        <taxon>Streptophyta</taxon>
        <taxon>Embryophyta</taxon>
        <taxon>Tracheophyta</taxon>
        <taxon>Lycopodiopsida</taxon>
        <taxon>Lycopodiales</taxon>
        <taxon>Lycopodiaceae</taxon>
        <taxon>Lycopodioideae</taxon>
        <taxon>Diphasiastrum</taxon>
    </lineage>
</organism>
<comment type="caution">
    <text evidence="1">The sequence shown here is derived from an EMBL/GenBank/DDBJ whole genome shotgun (WGS) entry which is preliminary data.</text>
</comment>